<dbReference type="PROSITE" id="PS00086">
    <property type="entry name" value="CYTOCHROME_P450"/>
    <property type="match status" value="1"/>
</dbReference>
<dbReference type="Gene3D" id="1.10.630.10">
    <property type="entry name" value="Cytochrome P450"/>
    <property type="match status" value="1"/>
</dbReference>
<dbReference type="PANTHER" id="PTHR46696:SF1">
    <property type="entry name" value="CYTOCHROME P450 YJIB-RELATED"/>
    <property type="match status" value="1"/>
</dbReference>
<evidence type="ECO:0000313" key="4">
    <source>
        <dbReference type="Proteomes" id="UP001500957"/>
    </source>
</evidence>
<keyword evidence="2" id="KW-0479">Metal-binding</keyword>
<dbReference type="RefSeq" id="WP_344608297.1">
    <property type="nucleotide sequence ID" value="NZ_BAAAHE010000044.1"/>
</dbReference>
<dbReference type="SUPFAM" id="SSF48264">
    <property type="entry name" value="Cytochrome P450"/>
    <property type="match status" value="1"/>
</dbReference>
<name>A0ABN1H9P3_9ACTN</name>
<accession>A0ABN1H9P3</accession>
<evidence type="ECO:0000256" key="1">
    <source>
        <dbReference type="ARBA" id="ARBA00010617"/>
    </source>
</evidence>
<sequence length="344" mass="37735">MKAPPPPVTPFRRERLARAPWIASHMLVRDGAAHERQRRLVTAAFTRRRVESLAPSMQAITDALLDEVLIAGKDGSTVDLLAQFAFPLPMTVICELMGVPAHLRDDIKAGMETTFRGMGMPDEEWAAKFEVLERSLTELVATKRREPGDDLISALIEVRDDGGDTLSEDELLSMTFILIAAGHETTVHLIANGVEALLTHRPQWDLLRAEPERVPAAVEELLCWCGPVQVAFPLIAAEPVDVGGAVIGTGELVIVALMPANRDSAQVAEPDVLDVTREPRPHLGFGHGIHHCLGVALARLEARIAFETLLRRCPELRLAVDPDELTWAPSFIFHGLDRLPVTVT</sequence>
<dbReference type="PANTHER" id="PTHR46696">
    <property type="entry name" value="P450, PUTATIVE (EUROFUNG)-RELATED"/>
    <property type="match status" value="1"/>
</dbReference>
<dbReference type="EMBL" id="BAAAHE010000044">
    <property type="protein sequence ID" value="GAA0633071.1"/>
    <property type="molecule type" value="Genomic_DNA"/>
</dbReference>
<dbReference type="InterPro" id="IPR002397">
    <property type="entry name" value="Cyt_P450_B"/>
</dbReference>
<protein>
    <submittedName>
        <fullName evidence="3">Cytochrome P450</fullName>
    </submittedName>
</protein>
<dbReference type="InterPro" id="IPR001128">
    <property type="entry name" value="Cyt_P450"/>
</dbReference>
<evidence type="ECO:0000313" key="3">
    <source>
        <dbReference type="EMBL" id="GAA0633071.1"/>
    </source>
</evidence>
<dbReference type="PRINTS" id="PR00359">
    <property type="entry name" value="BP450"/>
</dbReference>
<proteinExistence type="inferred from homology"/>
<keyword evidence="2" id="KW-0408">Iron</keyword>
<keyword evidence="4" id="KW-1185">Reference proteome</keyword>
<keyword evidence="2" id="KW-0349">Heme</keyword>
<dbReference type="InterPro" id="IPR017972">
    <property type="entry name" value="Cyt_P450_CS"/>
</dbReference>
<gene>
    <name evidence="3" type="ORF">GCM10009547_41240</name>
</gene>
<dbReference type="InterPro" id="IPR036396">
    <property type="entry name" value="Cyt_P450_sf"/>
</dbReference>
<organism evidence="3 4">
    <name type="scientific">Sporichthya brevicatena</name>
    <dbReference type="NCBI Taxonomy" id="171442"/>
    <lineage>
        <taxon>Bacteria</taxon>
        <taxon>Bacillati</taxon>
        <taxon>Actinomycetota</taxon>
        <taxon>Actinomycetes</taxon>
        <taxon>Sporichthyales</taxon>
        <taxon>Sporichthyaceae</taxon>
        <taxon>Sporichthya</taxon>
    </lineage>
</organism>
<reference evidence="3 4" key="1">
    <citation type="journal article" date="2019" name="Int. J. Syst. Evol. Microbiol.">
        <title>The Global Catalogue of Microorganisms (GCM) 10K type strain sequencing project: providing services to taxonomists for standard genome sequencing and annotation.</title>
        <authorList>
            <consortium name="The Broad Institute Genomics Platform"/>
            <consortium name="The Broad Institute Genome Sequencing Center for Infectious Disease"/>
            <person name="Wu L."/>
            <person name="Ma J."/>
        </authorList>
    </citation>
    <scope>NUCLEOTIDE SEQUENCE [LARGE SCALE GENOMIC DNA]</scope>
    <source>
        <strain evidence="3 4">JCM 10671</strain>
    </source>
</reference>
<keyword evidence="2" id="KW-0560">Oxidoreductase</keyword>
<evidence type="ECO:0000256" key="2">
    <source>
        <dbReference type="RuleBase" id="RU000461"/>
    </source>
</evidence>
<dbReference type="Pfam" id="PF00067">
    <property type="entry name" value="p450"/>
    <property type="match status" value="1"/>
</dbReference>
<comment type="similarity">
    <text evidence="1 2">Belongs to the cytochrome P450 family.</text>
</comment>
<keyword evidence="2" id="KW-0503">Monooxygenase</keyword>
<comment type="caution">
    <text evidence="3">The sequence shown here is derived from an EMBL/GenBank/DDBJ whole genome shotgun (WGS) entry which is preliminary data.</text>
</comment>
<dbReference type="CDD" id="cd11029">
    <property type="entry name" value="CYP107-like"/>
    <property type="match status" value="1"/>
</dbReference>
<dbReference type="Proteomes" id="UP001500957">
    <property type="component" value="Unassembled WGS sequence"/>
</dbReference>